<dbReference type="OrthoDB" id="7822309at2"/>
<sequence>MVALKKYARIEASGLWRPAEGEQRRDVIAVLGDATLTIKTGTDQALAHWSIAAIDRANPGKMPARFHPDGDPGEELELPESEAEMIDAIEKLRRAVERARPRPGRLRLLGILASLALVAYMAIFWLPGALLTHTLSVVPPAGRAQIGQALFGRISRVTGPACGTSANMSSLARLGSRLDTPRLAVMRGGFDSTLMIPGGRVLLSRKLVEDFEEPDVVAGFILAERARAAQEDPLRRLLDFGGVTSTFRLLTTGRLSQGVLDAYAEHLLVQSAPQPAPDQMLPVFAAMNVGSTAYAYALDVTGETVLPLIEGDPMRGKPPVPLVSDADWLRIQAICGA</sequence>
<evidence type="ECO:0000313" key="2">
    <source>
        <dbReference type="EMBL" id="THH37476.1"/>
    </source>
</evidence>
<organism evidence="2 3">
    <name type="scientific">Aliishimia ponticola</name>
    <dbReference type="NCBI Taxonomy" id="2499833"/>
    <lineage>
        <taxon>Bacteria</taxon>
        <taxon>Pseudomonadati</taxon>
        <taxon>Pseudomonadota</taxon>
        <taxon>Alphaproteobacteria</taxon>
        <taxon>Rhodobacterales</taxon>
        <taxon>Paracoccaceae</taxon>
        <taxon>Aliishimia</taxon>
    </lineage>
</organism>
<keyword evidence="1" id="KW-0812">Transmembrane</keyword>
<name>A0A4S4NDA6_9RHOB</name>
<keyword evidence="3" id="KW-1185">Reference proteome</keyword>
<keyword evidence="1" id="KW-0472">Membrane</keyword>
<comment type="caution">
    <text evidence="2">The sequence shown here is derived from an EMBL/GenBank/DDBJ whole genome shotgun (WGS) entry which is preliminary data.</text>
</comment>
<proteinExistence type="predicted"/>
<dbReference type="AlphaFoldDB" id="A0A4S4NDA6"/>
<dbReference type="EMBL" id="SRKY01000002">
    <property type="protein sequence ID" value="THH37476.1"/>
    <property type="molecule type" value="Genomic_DNA"/>
</dbReference>
<gene>
    <name evidence="2" type="ORF">E4Z66_09175</name>
</gene>
<feature type="transmembrane region" description="Helical" evidence="1">
    <location>
        <begin position="108"/>
        <end position="126"/>
    </location>
</feature>
<accession>A0A4S4NDA6</accession>
<dbReference type="Proteomes" id="UP000306602">
    <property type="component" value="Unassembled WGS sequence"/>
</dbReference>
<dbReference type="RefSeq" id="WP_136462695.1">
    <property type="nucleotide sequence ID" value="NZ_SRKY01000002.1"/>
</dbReference>
<evidence type="ECO:0000256" key="1">
    <source>
        <dbReference type="SAM" id="Phobius"/>
    </source>
</evidence>
<keyword evidence="1" id="KW-1133">Transmembrane helix</keyword>
<reference evidence="2 3" key="1">
    <citation type="submission" date="2019-04" db="EMBL/GenBank/DDBJ databases">
        <title>Shimia ponticola sp. nov., isolated from seawater.</title>
        <authorList>
            <person name="Kim Y.-O."/>
            <person name="Yoon J.-H."/>
        </authorList>
    </citation>
    <scope>NUCLEOTIDE SEQUENCE [LARGE SCALE GENOMIC DNA]</scope>
    <source>
        <strain evidence="2 3">MYP11</strain>
    </source>
</reference>
<evidence type="ECO:0000313" key="3">
    <source>
        <dbReference type="Proteomes" id="UP000306602"/>
    </source>
</evidence>
<protein>
    <submittedName>
        <fullName evidence="2">Uncharacterized protein</fullName>
    </submittedName>
</protein>